<dbReference type="RefSeq" id="WP_132405977.1">
    <property type="nucleotide sequence ID" value="NZ_SMKA01000040.1"/>
</dbReference>
<dbReference type="AlphaFoldDB" id="A0A4R4Q6K6"/>
<reference evidence="3 4" key="1">
    <citation type="submission" date="2019-03" db="EMBL/GenBank/DDBJ databases">
        <title>Draft genome sequences of novel Actinobacteria.</title>
        <authorList>
            <person name="Sahin N."/>
            <person name="Ay H."/>
            <person name="Saygin H."/>
        </authorList>
    </citation>
    <scope>NUCLEOTIDE SEQUENCE [LARGE SCALE GENOMIC DNA]</scope>
    <source>
        <strain evidence="3 4">JCM 30547</strain>
    </source>
</reference>
<feature type="transmembrane region" description="Helical" evidence="2">
    <location>
        <begin position="50"/>
        <end position="68"/>
    </location>
</feature>
<dbReference type="EMBL" id="SMKA01000040">
    <property type="protein sequence ID" value="TDC30826.1"/>
    <property type="molecule type" value="Genomic_DNA"/>
</dbReference>
<gene>
    <name evidence="3" type="ORF">E1261_12320</name>
</gene>
<keyword evidence="4" id="KW-1185">Reference proteome</keyword>
<dbReference type="Pfam" id="PF14019">
    <property type="entry name" value="DUF4235"/>
    <property type="match status" value="1"/>
</dbReference>
<evidence type="ECO:0000313" key="4">
    <source>
        <dbReference type="Proteomes" id="UP000295075"/>
    </source>
</evidence>
<sequence length="104" mass="10590">MVGAKIGWKLLQTAFSVAVGIAASKAVSTAWKVGSGGKPPKKGQGGYLEVAAWAAASAAAAAVATVFAERQAASYYLKSTGHPPPGWEQDSTVRSGLVKSIDKD</sequence>
<dbReference type="OrthoDB" id="3828443at2"/>
<accession>A0A4R4Q6K6</accession>
<dbReference type="Proteomes" id="UP000295075">
    <property type="component" value="Unassembled WGS sequence"/>
</dbReference>
<organism evidence="3 4">
    <name type="scientific">Kribbella albertanoniae</name>
    <dbReference type="NCBI Taxonomy" id="1266829"/>
    <lineage>
        <taxon>Bacteria</taxon>
        <taxon>Bacillati</taxon>
        <taxon>Actinomycetota</taxon>
        <taxon>Actinomycetes</taxon>
        <taxon>Propionibacteriales</taxon>
        <taxon>Kribbellaceae</taxon>
        <taxon>Kribbella</taxon>
    </lineage>
</organism>
<proteinExistence type="predicted"/>
<feature type="region of interest" description="Disordered" evidence="1">
    <location>
        <begin position="79"/>
        <end position="104"/>
    </location>
</feature>
<keyword evidence="2" id="KW-0812">Transmembrane</keyword>
<evidence type="ECO:0000256" key="1">
    <source>
        <dbReference type="SAM" id="MobiDB-lite"/>
    </source>
</evidence>
<dbReference type="InterPro" id="IPR025329">
    <property type="entry name" value="DUF4235"/>
</dbReference>
<evidence type="ECO:0000256" key="2">
    <source>
        <dbReference type="SAM" id="Phobius"/>
    </source>
</evidence>
<comment type="caution">
    <text evidence="3">The sequence shown here is derived from an EMBL/GenBank/DDBJ whole genome shotgun (WGS) entry which is preliminary data.</text>
</comment>
<keyword evidence="2" id="KW-0472">Membrane</keyword>
<name>A0A4R4Q6K6_9ACTN</name>
<protein>
    <submittedName>
        <fullName evidence="3">DUF4235 domain-containing protein</fullName>
    </submittedName>
</protein>
<evidence type="ECO:0000313" key="3">
    <source>
        <dbReference type="EMBL" id="TDC30826.1"/>
    </source>
</evidence>
<keyword evidence="2" id="KW-1133">Transmembrane helix</keyword>